<dbReference type="PANTHER" id="PTHR24198">
    <property type="entry name" value="ANKYRIN REPEAT AND PROTEIN KINASE DOMAIN-CONTAINING PROTEIN"/>
    <property type="match status" value="1"/>
</dbReference>
<evidence type="ECO:0000256" key="3">
    <source>
        <dbReference type="PROSITE-ProRule" id="PRU00023"/>
    </source>
</evidence>
<dbReference type="SMART" id="SM00248">
    <property type="entry name" value="ANK"/>
    <property type="match status" value="2"/>
</dbReference>
<keyword evidence="5" id="KW-0808">Transferase</keyword>
<dbReference type="PROSITE" id="PS50297">
    <property type="entry name" value="ANK_REP_REGION"/>
    <property type="match status" value="1"/>
</dbReference>
<accession>A0A8D8M6F3</accession>
<keyword evidence="1" id="KW-0677">Repeat</keyword>
<evidence type="ECO:0000313" key="5">
    <source>
        <dbReference type="EMBL" id="CAG6623084.1"/>
    </source>
</evidence>
<dbReference type="SUPFAM" id="SSF48403">
    <property type="entry name" value="Ankyrin repeat"/>
    <property type="match status" value="1"/>
</dbReference>
<dbReference type="PROSITE" id="PS50088">
    <property type="entry name" value="ANK_REPEAT"/>
    <property type="match status" value="1"/>
</dbReference>
<dbReference type="InterPro" id="IPR036770">
    <property type="entry name" value="Ankyrin_rpt-contain_sf"/>
</dbReference>
<dbReference type="InterPro" id="IPR001660">
    <property type="entry name" value="SAM"/>
</dbReference>
<reference evidence="5" key="1">
    <citation type="submission" date="2021-05" db="EMBL/GenBank/DDBJ databases">
        <authorList>
            <person name="Alioto T."/>
            <person name="Alioto T."/>
            <person name="Gomez Garrido J."/>
        </authorList>
    </citation>
    <scope>NUCLEOTIDE SEQUENCE</scope>
</reference>
<organism evidence="5">
    <name type="scientific">Cacopsylla melanoneura</name>
    <dbReference type="NCBI Taxonomy" id="428564"/>
    <lineage>
        <taxon>Eukaryota</taxon>
        <taxon>Metazoa</taxon>
        <taxon>Ecdysozoa</taxon>
        <taxon>Arthropoda</taxon>
        <taxon>Hexapoda</taxon>
        <taxon>Insecta</taxon>
        <taxon>Pterygota</taxon>
        <taxon>Neoptera</taxon>
        <taxon>Paraneoptera</taxon>
        <taxon>Hemiptera</taxon>
        <taxon>Sternorrhyncha</taxon>
        <taxon>Psylloidea</taxon>
        <taxon>Psyllidae</taxon>
        <taxon>Psyllinae</taxon>
        <taxon>Cacopsylla</taxon>
    </lineage>
</organism>
<dbReference type="PROSITE" id="PS50105">
    <property type="entry name" value="SAM_DOMAIN"/>
    <property type="match status" value="1"/>
</dbReference>
<dbReference type="PANTHER" id="PTHR24198:SF165">
    <property type="entry name" value="ANKYRIN REPEAT-CONTAINING PROTEIN-RELATED"/>
    <property type="match status" value="1"/>
</dbReference>
<evidence type="ECO:0000256" key="2">
    <source>
        <dbReference type="ARBA" id="ARBA00023043"/>
    </source>
</evidence>
<dbReference type="Gene3D" id="1.10.150.50">
    <property type="entry name" value="Transcription Factor, Ets-1"/>
    <property type="match status" value="1"/>
</dbReference>
<feature type="domain" description="SAM" evidence="4">
    <location>
        <begin position="245"/>
        <end position="299"/>
    </location>
</feature>
<dbReference type="Gene3D" id="1.25.40.20">
    <property type="entry name" value="Ankyrin repeat-containing domain"/>
    <property type="match status" value="1"/>
</dbReference>
<feature type="repeat" description="ANK" evidence="3">
    <location>
        <begin position="110"/>
        <end position="142"/>
    </location>
</feature>
<dbReference type="GO" id="GO:0016301">
    <property type="term" value="F:kinase activity"/>
    <property type="evidence" value="ECO:0007669"/>
    <property type="project" value="UniProtKB-KW"/>
</dbReference>
<dbReference type="AlphaFoldDB" id="A0A8D8M6F3"/>
<name>A0A8D8M6F3_9HEMI</name>
<proteinExistence type="predicted"/>
<keyword evidence="2 3" id="KW-0040">ANK repeat</keyword>
<keyword evidence="5" id="KW-0418">Kinase</keyword>
<dbReference type="SUPFAM" id="SSF47769">
    <property type="entry name" value="SAM/Pointed domain"/>
    <property type="match status" value="1"/>
</dbReference>
<dbReference type="Pfam" id="PF00536">
    <property type="entry name" value="SAM_1"/>
    <property type="match status" value="1"/>
</dbReference>
<sequence>MMSFLNDFGWTEIMHSVRNHQVCCMEHILQLLQSSDSEQLVTEHGVDVLCLSVSSGCLNMVKLVLSYNSNMESKSPINPLGVASFYGYCDIISYLHQFNPMLINMTTPYSGLTCLMFAVVNNHADAVELLLSLGANPYAKNSNQVTALDMTTNKQIKDIFLTKTKLSVSEPKWSHIRNSPMKIKKPVLNKIERKHKCSLTLSPYSPKRLNFLSPRKLKEKTLKTKTLLWEKLKKRKNHGKLECLLKEMDLSTYHNLFLEQEIDTNTLFTLTEYDLTELGVQNDAEMRDIMDKISKYSNKSNL</sequence>
<dbReference type="Pfam" id="PF12796">
    <property type="entry name" value="Ank_2"/>
    <property type="match status" value="1"/>
</dbReference>
<dbReference type="EMBL" id="HBUF01054065">
    <property type="protein sequence ID" value="CAG6623084.1"/>
    <property type="molecule type" value="Transcribed_RNA"/>
</dbReference>
<dbReference type="InterPro" id="IPR013761">
    <property type="entry name" value="SAM/pointed_sf"/>
</dbReference>
<evidence type="ECO:0000259" key="4">
    <source>
        <dbReference type="PROSITE" id="PS50105"/>
    </source>
</evidence>
<dbReference type="InterPro" id="IPR002110">
    <property type="entry name" value="Ankyrin_rpt"/>
</dbReference>
<evidence type="ECO:0000256" key="1">
    <source>
        <dbReference type="ARBA" id="ARBA00022737"/>
    </source>
</evidence>
<protein>
    <submittedName>
        <fullName evidence="5">Death-associated protein kinase 1</fullName>
    </submittedName>
</protein>